<protein>
    <submittedName>
        <fullName evidence="1">Uncharacterized protein</fullName>
    </submittedName>
</protein>
<keyword evidence="2" id="KW-1185">Reference proteome</keyword>
<reference evidence="1" key="1">
    <citation type="journal article" date="2021" name="New Phytol.">
        <title>Evolutionary innovations through gain and loss of genes in the ectomycorrhizal Boletales.</title>
        <authorList>
            <person name="Wu G."/>
            <person name="Miyauchi S."/>
            <person name="Morin E."/>
            <person name="Kuo A."/>
            <person name="Drula E."/>
            <person name="Varga T."/>
            <person name="Kohler A."/>
            <person name="Feng B."/>
            <person name="Cao Y."/>
            <person name="Lipzen A."/>
            <person name="Daum C."/>
            <person name="Hundley H."/>
            <person name="Pangilinan J."/>
            <person name="Johnson J."/>
            <person name="Barry K."/>
            <person name="LaButti K."/>
            <person name="Ng V."/>
            <person name="Ahrendt S."/>
            <person name="Min B."/>
            <person name="Choi I.G."/>
            <person name="Park H."/>
            <person name="Plett J.M."/>
            <person name="Magnuson J."/>
            <person name="Spatafora J.W."/>
            <person name="Nagy L.G."/>
            <person name="Henrissat B."/>
            <person name="Grigoriev I.V."/>
            <person name="Yang Z.L."/>
            <person name="Xu J."/>
            <person name="Martin F.M."/>
        </authorList>
    </citation>
    <scope>NUCLEOTIDE SEQUENCE</scope>
    <source>
        <strain evidence="1">KUC20120723A-06</strain>
    </source>
</reference>
<dbReference type="Proteomes" id="UP000790709">
    <property type="component" value="Unassembled WGS sequence"/>
</dbReference>
<organism evidence="1 2">
    <name type="scientific">Leucogyrophana mollusca</name>
    <dbReference type="NCBI Taxonomy" id="85980"/>
    <lineage>
        <taxon>Eukaryota</taxon>
        <taxon>Fungi</taxon>
        <taxon>Dikarya</taxon>
        <taxon>Basidiomycota</taxon>
        <taxon>Agaricomycotina</taxon>
        <taxon>Agaricomycetes</taxon>
        <taxon>Agaricomycetidae</taxon>
        <taxon>Boletales</taxon>
        <taxon>Boletales incertae sedis</taxon>
        <taxon>Leucogyrophana</taxon>
    </lineage>
</organism>
<name>A0ACB8BGD6_9AGAM</name>
<sequence length="95" mass="10708">MTSERSPHWLQSSIVSSLTQCGLRVTVMTSCTLTDRFVLSATITAQLDITTWGQIVAPPWGLYRAPPQETLKCLLPELWFPMRGTCSDPMPRKLR</sequence>
<dbReference type="EMBL" id="MU266413">
    <property type="protein sequence ID" value="KAH7924936.1"/>
    <property type="molecule type" value="Genomic_DNA"/>
</dbReference>
<comment type="caution">
    <text evidence="1">The sequence shown here is derived from an EMBL/GenBank/DDBJ whole genome shotgun (WGS) entry which is preliminary data.</text>
</comment>
<gene>
    <name evidence="1" type="ORF">BV22DRAFT_475712</name>
</gene>
<accession>A0ACB8BGD6</accession>
<evidence type="ECO:0000313" key="2">
    <source>
        <dbReference type="Proteomes" id="UP000790709"/>
    </source>
</evidence>
<evidence type="ECO:0000313" key="1">
    <source>
        <dbReference type="EMBL" id="KAH7924936.1"/>
    </source>
</evidence>
<proteinExistence type="predicted"/>